<gene>
    <name evidence="4" type="ORF">H8S34_00370</name>
</gene>
<proteinExistence type="predicted"/>
<evidence type="ECO:0000259" key="3">
    <source>
        <dbReference type="PROSITE" id="PS51186"/>
    </source>
</evidence>
<dbReference type="InterPro" id="IPR000182">
    <property type="entry name" value="GNAT_dom"/>
</dbReference>
<sequence length="154" mass="17025">MKLELRKGTEQDVEACLPVFLDSAIYERYFRGDDRLERSLRGAAGRGELYLAVTEQGEIAGAMRVVLRGFCGLYPYLSLLGVKASFRGQQVGSWLMEQLEEMARASGASRVTLMVSDFNTGAQKFYAGRGYWTLGSLPDAAKKGITELVLVKEV</sequence>
<dbReference type="InterPro" id="IPR050832">
    <property type="entry name" value="Bact_Acetyltransf"/>
</dbReference>
<evidence type="ECO:0000313" key="4">
    <source>
        <dbReference type="EMBL" id="MBC5729289.1"/>
    </source>
</evidence>
<keyword evidence="5" id="KW-1185">Reference proteome</keyword>
<name>A0ABR7HP38_9FIRM</name>
<protein>
    <submittedName>
        <fullName evidence="4">GNAT family N-acetyltransferase</fullName>
    </submittedName>
</protein>
<dbReference type="Proteomes" id="UP000660021">
    <property type="component" value="Unassembled WGS sequence"/>
</dbReference>
<keyword evidence="1" id="KW-0808">Transferase</keyword>
<dbReference type="Pfam" id="PF00583">
    <property type="entry name" value="Acetyltransf_1"/>
    <property type="match status" value="1"/>
</dbReference>
<evidence type="ECO:0000256" key="1">
    <source>
        <dbReference type="ARBA" id="ARBA00022679"/>
    </source>
</evidence>
<dbReference type="InterPro" id="IPR016181">
    <property type="entry name" value="Acyl_CoA_acyltransferase"/>
</dbReference>
<reference evidence="4 5" key="1">
    <citation type="submission" date="2020-08" db="EMBL/GenBank/DDBJ databases">
        <title>Genome public.</title>
        <authorList>
            <person name="Liu C."/>
            <person name="Sun Q."/>
        </authorList>
    </citation>
    <scope>NUCLEOTIDE SEQUENCE [LARGE SCALE GENOMIC DNA]</scope>
    <source>
        <strain evidence="4 5">New-38</strain>
    </source>
</reference>
<comment type="caution">
    <text evidence="4">The sequence shown here is derived from an EMBL/GenBank/DDBJ whole genome shotgun (WGS) entry which is preliminary data.</text>
</comment>
<dbReference type="Gene3D" id="3.40.630.30">
    <property type="match status" value="1"/>
</dbReference>
<dbReference type="SUPFAM" id="SSF55729">
    <property type="entry name" value="Acyl-CoA N-acyltransferases (Nat)"/>
    <property type="match status" value="1"/>
</dbReference>
<evidence type="ECO:0000256" key="2">
    <source>
        <dbReference type="ARBA" id="ARBA00023315"/>
    </source>
</evidence>
<organism evidence="4 5">
    <name type="scientific">Pseudoflavonifractor hominis</name>
    <dbReference type="NCBI Taxonomy" id="2763059"/>
    <lineage>
        <taxon>Bacteria</taxon>
        <taxon>Bacillati</taxon>
        <taxon>Bacillota</taxon>
        <taxon>Clostridia</taxon>
        <taxon>Eubacteriales</taxon>
        <taxon>Oscillospiraceae</taxon>
        <taxon>Pseudoflavonifractor</taxon>
    </lineage>
</organism>
<dbReference type="PANTHER" id="PTHR43877">
    <property type="entry name" value="AMINOALKYLPHOSPHONATE N-ACETYLTRANSFERASE-RELATED-RELATED"/>
    <property type="match status" value="1"/>
</dbReference>
<feature type="domain" description="N-acetyltransferase" evidence="3">
    <location>
        <begin position="3"/>
        <end position="154"/>
    </location>
</feature>
<dbReference type="CDD" id="cd04301">
    <property type="entry name" value="NAT_SF"/>
    <property type="match status" value="1"/>
</dbReference>
<dbReference type="EMBL" id="JACOPR010000001">
    <property type="protein sequence ID" value="MBC5729289.1"/>
    <property type="molecule type" value="Genomic_DNA"/>
</dbReference>
<dbReference type="PANTHER" id="PTHR43877:SF2">
    <property type="entry name" value="AMINOALKYLPHOSPHONATE N-ACETYLTRANSFERASE-RELATED"/>
    <property type="match status" value="1"/>
</dbReference>
<evidence type="ECO:0000313" key="5">
    <source>
        <dbReference type="Proteomes" id="UP000660021"/>
    </source>
</evidence>
<keyword evidence="2" id="KW-0012">Acyltransferase</keyword>
<dbReference type="RefSeq" id="WP_186962751.1">
    <property type="nucleotide sequence ID" value="NZ_JACOPR010000001.1"/>
</dbReference>
<accession>A0ABR7HP38</accession>
<dbReference type="PROSITE" id="PS51186">
    <property type="entry name" value="GNAT"/>
    <property type="match status" value="1"/>
</dbReference>